<dbReference type="CDD" id="cd05403">
    <property type="entry name" value="NT_KNTase_like"/>
    <property type="match status" value="1"/>
</dbReference>
<dbReference type="EMBL" id="JACXSI010000029">
    <property type="protein sequence ID" value="MBD3109177.1"/>
    <property type="molecule type" value="Genomic_DNA"/>
</dbReference>
<gene>
    <name evidence="1" type="ORF">IEO70_12540</name>
</gene>
<protein>
    <submittedName>
        <fullName evidence="1">Nucleotidyltransferase domain-containing protein</fullName>
    </submittedName>
</protein>
<comment type="caution">
    <text evidence="1">The sequence shown here is derived from an EMBL/GenBank/DDBJ whole genome shotgun (WGS) entry which is preliminary data.</text>
</comment>
<proteinExistence type="predicted"/>
<accession>A0A927HC19</accession>
<keyword evidence="2" id="KW-1185">Reference proteome</keyword>
<dbReference type="AlphaFoldDB" id="A0A927HC19"/>
<evidence type="ECO:0000313" key="2">
    <source>
        <dbReference type="Proteomes" id="UP000602076"/>
    </source>
</evidence>
<name>A0A927HC19_9BACI</name>
<dbReference type="InterPro" id="IPR043519">
    <property type="entry name" value="NT_sf"/>
</dbReference>
<organism evidence="1 2">
    <name type="scientific">Peribacillus faecalis</name>
    <dbReference type="NCBI Taxonomy" id="2772559"/>
    <lineage>
        <taxon>Bacteria</taxon>
        <taxon>Bacillati</taxon>
        <taxon>Bacillota</taxon>
        <taxon>Bacilli</taxon>
        <taxon>Bacillales</taxon>
        <taxon>Bacillaceae</taxon>
        <taxon>Peribacillus</taxon>
    </lineage>
</organism>
<dbReference type="Gene3D" id="3.30.460.10">
    <property type="entry name" value="Beta Polymerase, domain 2"/>
    <property type="match status" value="1"/>
</dbReference>
<sequence>MGNRLEPLQAAHLFVEKHFPDCHGALLAGSVIRNQATETSDLDLVIFDDVSSSFRKSVVDFDWPIEMFVHSMQTYKTFLDGDCKRARPSLPRMISEGIIIKDTGVIQSIQAEAKDLLKAGPEKWTEDIIEMKRYFITDTLDDFIGSTNHTEDLFIANALAEQLSEFILRVNNQWIGTSKWVIRSLKEFDEAFTSEFVAAFDSFYKTGAKGQVIRLTERILKPYGGLLFEGFYLASN</sequence>
<reference evidence="1" key="1">
    <citation type="submission" date="2020-09" db="EMBL/GenBank/DDBJ databases">
        <title>Bacillus faecalis sp. nov., a moderately halophilic bacterium isolated from cow faeces.</title>
        <authorList>
            <person name="Jiang L."/>
            <person name="Lee J."/>
        </authorList>
    </citation>
    <scope>NUCLEOTIDE SEQUENCE</scope>
    <source>
        <strain evidence="1">AGMB 02131</strain>
    </source>
</reference>
<dbReference type="Proteomes" id="UP000602076">
    <property type="component" value="Unassembled WGS sequence"/>
</dbReference>
<evidence type="ECO:0000313" key="1">
    <source>
        <dbReference type="EMBL" id="MBD3109177.1"/>
    </source>
</evidence>
<dbReference type="SUPFAM" id="SSF81301">
    <property type="entry name" value="Nucleotidyltransferase"/>
    <property type="match status" value="1"/>
</dbReference>